<dbReference type="Gene3D" id="2.60.40.10">
    <property type="entry name" value="Immunoglobulins"/>
    <property type="match status" value="1"/>
</dbReference>
<feature type="domain" description="DUF7507" evidence="4">
    <location>
        <begin position="3164"/>
        <end position="3276"/>
    </location>
</feature>
<feature type="domain" description="DUF7507" evidence="4">
    <location>
        <begin position="1130"/>
        <end position="1232"/>
    </location>
</feature>
<dbReference type="Pfam" id="PF24346">
    <property type="entry name" value="DUF7507"/>
    <property type="match status" value="28"/>
</dbReference>
<evidence type="ECO:0000259" key="4">
    <source>
        <dbReference type="Pfam" id="PF24346"/>
    </source>
</evidence>
<feature type="domain" description="DUF7507" evidence="4">
    <location>
        <begin position="463"/>
        <end position="551"/>
    </location>
</feature>
<dbReference type="Gene3D" id="2.60.40.740">
    <property type="match status" value="1"/>
</dbReference>
<dbReference type="RefSeq" id="WP_228849791.1">
    <property type="nucleotide sequence ID" value="NZ_JADCKQ010000014.1"/>
</dbReference>
<name>A0A8J7LX05_9RHOB</name>
<proteinExistence type="predicted"/>
<feature type="chain" id="PRO_5035228123" evidence="2">
    <location>
        <begin position="23"/>
        <end position="4025"/>
    </location>
</feature>
<feature type="region of interest" description="Disordered" evidence="1">
    <location>
        <begin position="3393"/>
        <end position="3423"/>
    </location>
</feature>
<feature type="domain" description="DUF7507" evidence="4">
    <location>
        <begin position="907"/>
        <end position="1004"/>
    </location>
</feature>
<feature type="domain" description="DUF7507" evidence="4">
    <location>
        <begin position="3054"/>
        <end position="3151"/>
    </location>
</feature>
<feature type="domain" description="DUF7507" evidence="4">
    <location>
        <begin position="1976"/>
        <end position="2068"/>
    </location>
</feature>
<protein>
    <submittedName>
        <fullName evidence="5">DUF11 domain-containing protein</fullName>
    </submittedName>
</protein>
<organism evidence="5 6">
    <name type="scientific">Halocynthiibacter styelae</name>
    <dbReference type="NCBI Taxonomy" id="2761955"/>
    <lineage>
        <taxon>Bacteria</taxon>
        <taxon>Pseudomonadati</taxon>
        <taxon>Pseudomonadota</taxon>
        <taxon>Alphaproteobacteria</taxon>
        <taxon>Rhodobacterales</taxon>
        <taxon>Paracoccaceae</taxon>
        <taxon>Halocynthiibacter</taxon>
    </lineage>
</organism>
<feature type="domain" description="DUF7507" evidence="4">
    <location>
        <begin position="2945"/>
        <end position="3041"/>
    </location>
</feature>
<feature type="compositionally biased region" description="Acidic residues" evidence="1">
    <location>
        <begin position="3277"/>
        <end position="3293"/>
    </location>
</feature>
<feature type="domain" description="DUF7507" evidence="4">
    <location>
        <begin position="791"/>
        <end position="885"/>
    </location>
</feature>
<feature type="domain" description="DUF7507" evidence="4">
    <location>
        <begin position="2707"/>
        <end position="2811"/>
    </location>
</feature>
<feature type="region of interest" description="Disordered" evidence="1">
    <location>
        <begin position="3266"/>
        <end position="3296"/>
    </location>
</feature>
<dbReference type="NCBIfam" id="TIGR01451">
    <property type="entry name" value="B_ant_repeat"/>
    <property type="match status" value="12"/>
</dbReference>
<feature type="domain" description="DUF7507" evidence="4">
    <location>
        <begin position="2467"/>
        <end position="2574"/>
    </location>
</feature>
<feature type="domain" description="DUF7507" evidence="4">
    <location>
        <begin position="1025"/>
        <end position="1112"/>
    </location>
</feature>
<feature type="domain" description="DUF7507" evidence="4">
    <location>
        <begin position="1360"/>
        <end position="1454"/>
    </location>
</feature>
<evidence type="ECO:0000313" key="5">
    <source>
        <dbReference type="EMBL" id="MBI1495067.1"/>
    </source>
</evidence>
<feature type="domain" description="DUF7507" evidence="4">
    <location>
        <begin position="1601"/>
        <end position="1700"/>
    </location>
</feature>
<feature type="domain" description="DUF11" evidence="3">
    <location>
        <begin position="3703"/>
        <end position="3807"/>
    </location>
</feature>
<feature type="domain" description="DUF7507" evidence="4">
    <location>
        <begin position="2203"/>
        <end position="2308"/>
    </location>
</feature>
<evidence type="ECO:0000256" key="1">
    <source>
        <dbReference type="SAM" id="MobiDB-lite"/>
    </source>
</evidence>
<feature type="domain" description="DUF7507" evidence="4">
    <location>
        <begin position="681"/>
        <end position="774"/>
    </location>
</feature>
<dbReference type="InterPro" id="IPR001434">
    <property type="entry name" value="OmcB-like_DUF11"/>
</dbReference>
<dbReference type="InterPro" id="IPR051172">
    <property type="entry name" value="Chlamydia_OmcB"/>
</dbReference>
<evidence type="ECO:0000313" key="6">
    <source>
        <dbReference type="Proteomes" id="UP000640583"/>
    </source>
</evidence>
<reference evidence="5" key="1">
    <citation type="submission" date="2020-10" db="EMBL/GenBank/DDBJ databases">
        <title>Paenihalocynthiibacter styelae gen. nov., sp. nov., isolated from stalked sea squirt Styela clava.</title>
        <authorList>
            <person name="Kim Y.-O."/>
            <person name="Yoon J.-H."/>
        </authorList>
    </citation>
    <scope>NUCLEOTIDE SEQUENCE</scope>
    <source>
        <strain evidence="5">MYP1-1</strain>
    </source>
</reference>
<gene>
    <name evidence="5" type="ORF">H1D41_15595</name>
</gene>
<dbReference type="Proteomes" id="UP000640583">
    <property type="component" value="Unassembled WGS sequence"/>
</dbReference>
<dbReference type="Pfam" id="PF01345">
    <property type="entry name" value="DUF11"/>
    <property type="match status" value="1"/>
</dbReference>
<keyword evidence="6" id="KW-1185">Reference proteome</keyword>
<dbReference type="EMBL" id="JADCKQ010000014">
    <property type="protein sequence ID" value="MBI1495067.1"/>
    <property type="molecule type" value="Genomic_DNA"/>
</dbReference>
<feature type="domain" description="DUF7507" evidence="4">
    <location>
        <begin position="3301"/>
        <end position="3410"/>
    </location>
</feature>
<feature type="domain" description="DUF7507" evidence="4">
    <location>
        <begin position="343"/>
        <end position="448"/>
    </location>
</feature>
<feature type="domain" description="DUF7507" evidence="4">
    <location>
        <begin position="3448"/>
        <end position="3542"/>
    </location>
</feature>
<feature type="domain" description="DUF7507" evidence="4">
    <location>
        <begin position="2323"/>
        <end position="2441"/>
    </location>
</feature>
<feature type="domain" description="DUF7507" evidence="4">
    <location>
        <begin position="1850"/>
        <end position="1960"/>
    </location>
</feature>
<feature type="domain" description="DUF7507" evidence="4">
    <location>
        <begin position="1715"/>
        <end position="1808"/>
    </location>
</feature>
<sequence length="4025" mass="410533">MSNLVKGLVPFLAGCIASAAWATPYTENVPAPTSLPLPAEYPAAGGVVIVLTGANGNIYYQFSNPTGAFRGFNNNGTPAQFQGNPFTVNNPIALDCGFASCTDYFGGSVARIDIRFSALDGDTQPGGFDNNDINLFINGFDVGSWSGIQTQVTSEDGNTNLGFATGFGNNTFNTAWFASTNTALLNNILSTGQTVSQVFDDDPNDNFWDFRRGDPLPNGSIETVAPGYELEKTVDGGATSFTQVGEVITYNYIVSNIGSVAIENISVIDDKIGTVSCSPTTLPRTPDGSATPNQASCTGTYTVTQADVDAGTLTNIAQASGTPEFGALGPLTDSVTMTGPVQNPAMTLDKVASSGSFAAAGEVISYDFTVTNTGNVTLSDVTVTDPRIPSLSCSAASLPPAVAGTNVLSCSGTYTVTQADVDNFINSGQTLDNTATVAADGPDGTSLTPVTDTASLTGPAADPTFTITKTPSSATYAAAGETISYSFLVTNTGNVTWPAPPTLVDALTDDEACPAGPVAPGGTVTCTASYEITLDDMDSGSVPNTVDASITVGGVTETGQATATVTADVTTSLGIEKTLASGSNPITSATDELVYSYLLTNTSNLRLDTFAVTDDKVSVTCPVVVLDPGQTVTCTSATYDVLQADIDSGGVTNTATATAQTILDVDVTSAEVDLLVPATQQPALSMSKASDPSPVPVSLFTPGSTVDYVYTVTNTGNTTITDAVTVTDDKFTSPIACPAGPIAPTGSVECRATYTITAADVAAGTVVNVATVSDGNVTSNSDSVAIPQAGAPGVTLTKTADTTDYDDLTDTVTYTFMVTNSGDTTIVDITPITITDPLLGSPFTCTEQPAVLSPAGSFSCSRTYGPVTQADIDAGQIVNTATAAFAVGGVTFTSPSASATVTSSVLPLLSLEKTGVAVDGGAQYDTVGEGITYTFAVTNDGTQTLTSVVVTDPLIPALSCTISNLAPGATDNSCTGTYTVTQGDLDAGSIVNTATALGTSPTGAIETATGQTTLTIDPAAQTRILSLDKSASAATFAAVGDTITYAIEVSNIGNLTLQNVVVTDPALGLTCSIGTLAPFASDDSCVGTYDITQADMDAGSFVNLASATATGAATVTSDVTVTGPARSAVFTLAKTPSDDTNVAAGTEVTYSHLVTNTGNVTLTNITLTDMHTSAGGTQSLGFTPSNVIASLAPGASVTVTTAYTLTQADIDAGADITNTVTGTATSPAGTTVVPATSNATVDPEDQNASLTVVKTETDGNDSFNNLPATETFTFEVTNDGNVTLTGFTLTDDLTGFSCALADIAPGASVTTCADNAPLSTTYTLQQADVDSGALTNTVVVTNGTLEADDAVTLTGPVQLPALTMVKTATAGAGFDSVGDQISYEYQVTNAGNISLTAPITVVDDKTTVSCPALPGGKLAPTAAITCTATYAVTQADLDAGSITNLATASIRQPVVTSATHPSGTAEVSSDEESETVTALQQPQIGISKIIEPGTASTYAATTDSVSFQFTVTNSGNVTLTDAITVTDLTIPATLTCPATGPVNVAPGGTVSCTTSWTPAQADIDAGSFTNEATAATTFNGAAVQTDPLAPATATATAIKTPAMQMVKALTGLEDGSGNPTADFTTGNVATYSYTITNTGNTTLPGPLTVDDNLIASVTCPATDLAPTDGPLVCTAEYVITDTDISLGSVTNIATATDADGVESAPVDETIPADANPTISMVKTADVTTFTAVGDPIVYTYTVTNTSPGSMTGGVLIRPAFQNPITISDDKFPNDISCNPTADNRLLPDEVTTCVATYLVTQEDLDAVQNDGSGGLTSAFVTNNAIAETTFASTEVVSPAQSVTVNGAADPGLTVTKDVTTGNDPAAVGNELTYTITTTNTGNQRISNITVTDPLIPALTCSIDGTVVASPFTLEAGLSGAGDSVVCTGTYTVTQADIDAQSLTNTATSEGASPDGTTITETANDDHLLVPDSGTLTVLKELTTGVASAAYSDVGEGVSFTITVTNDRVVSLENIRVTDSRVPGTCVIAGPLAPGESDNSCVFVYTITQDDIDAGTLTNVATAVGTPVTPGATDVSGTDELTVAGPAFEPSLLLTKTADVSEFNAAGDPIVYTYRITNTGNVTITDDPTLTDDKIPGADLNCEAISATGFAPSEFITCTGTYAALQADVDAGGVTNIATVTVADTYNGGTVDDSDTVTVPSVRTPGMTLTKEASETAQVSVGDLLTYTYIVTNTGNVTLEPVTLSDSHTSAAGTALLTIDNGGVIATLAPNAVATLQATYVVTQADIDGGADLTNTVTATPTPPAGTTLAAVDADETVTVEDAAPSLEVLKTVSDAPDPVIPGVSVVTFEVTVENDGNVSLNSPTLTDTLRRGDAVQIAPDPVPALVSGDDAATGTVGTLDVGETWVYTVSHTITQDDIDAGGLRNSVLAETTDPFGTAVSDVSDTGSGTGGTPTPFDIVAAPSVLGLKTITSSTIAVGETVNFDITVENTGNVTLNTVAVASDTLTRAGGTALTLTQAPTFVSASMSSSEGNLKVGETATYRATYVLTQDDVDAGGISNTATVSGRAPDATEASDVTDNGAGDGDDPTALIIPASPEVSMIKTLASGGPTYNAVDQELVFNFAVKNEGNITLTDPITITDALITDAGETITCDPTPLAPGDTLNCQGSYFVTQADLDSGEVTNSATAKSDQAAETSPDVVKVPALQEPALEMIKVADNMPAEDFFVGAIARYTYTVTNTGNVTITDPVTITDNKIDSADISCPAFPAAGIAPDGTYVCTAGYVVTVADNSLAVVTNNATASDGNVTSPSVSETVPNSGVPALTTVKELFAVNGDENLTSFDSVGDVLTYEFTVTNSGTVSFSNDIVIVDPLLTSSPITCFTTTPADPDVTSGESVRCQGTYTVTQADLDRGEIINEATAQTTFGAGPTLVESPVGTATTPADTDPKIEVVKTVASLPVTEVDQVLTYTLTITNTGNQTLSTISASDPLLPDLVCEVATLAPGAELICSDDYTVTQDNIDSATLVNTADVTATNPQGDPVEDDTELTTDMPASDPDFTLIKEADVNPYGAVGTSVLYTFTAENTGTVTLFNVTITDAIADPAYSCVIARLDVGSTDNSCTLSYEVTQEDIDAGEIVNVGEASATDPFGTTIDTTGDSTISGPDHAPALVAVKTASANGTAVGSVIDYTLTIENTGNVTLSQPVIVDTMTRKNGTVVSLDAPFAYQSGDLDNDDAVDVSETWTYVATYTLGQADLNAGGLSNTVLASTQSRDGTAASDVSDDGDDGDGNTEDDPTEVPIAQLPEINTVKTIVSGVPEVGEIVTYEIAATNVGNVTLTDPVITDTITRMDGGVASGEISGPTLTSGNADGIDPGEVWVWSFTYKITQDDVDAGGLLNTATAGGTDPNDDPVSDQSDNGNDGDGNTEDDATALVIVAASELTTIKELISVGDVPGEEAEYLITVTNTGNTTLTDLTVVDTMTNNDDTVLGPVNVVVTSGDPAKLPVGQSMTWGVTYVLTQADIDSGGLLNTATAAAVDPTGAAISDISDIPVGGDGSTPTPADITQIDALVATKVANTPTRVGPEALEVTFTMTLENTGNVTQTELVLEDDLAAFVAPATLTEVSAPVISGFSSGTAHAGYNGTSDIQLTSDDTSLAPGALGTIELTVVYDQTTGQPENPNMFNATSARISAPATATIAVPVVEDPDILAVKTVTPDRATVGQTVTYTLTFTNNLVTDEANLTLVDAMPQGLVYTPDSATFNGQDTPQPDVEGRTLFWRDVRLDGEETITLTVQARVADGGLGDIVNEAYVLDISGGRISNIASATLRLPVEAVFDCSDVIGKVFDDLNMNGHQDDTGSAGEPGLPNVRLSTVTGTLITTDEHGRFNVPCAELPGDTGANFTLKLDTRTLPTGYQLTTENPRVIRLTAGTIVRMNFGATRATVVEIDLTDSAFVAGSAEVTPALKAGVSQLIDALQEDPSILRLSYYRADEDLTLSRERLDLFEDLIRGEWRKAGAGRLPIERNMYRLQ</sequence>
<feature type="domain" description="DUF7507" evidence="4">
    <location>
        <begin position="1248"/>
        <end position="1344"/>
    </location>
</feature>
<keyword evidence="2" id="KW-0732">Signal</keyword>
<comment type="caution">
    <text evidence="5">The sequence shown here is derived from an EMBL/GenBank/DDBJ whole genome shotgun (WGS) entry which is preliminary data.</text>
</comment>
<evidence type="ECO:0000256" key="2">
    <source>
        <dbReference type="SAM" id="SignalP"/>
    </source>
</evidence>
<feature type="domain" description="DUF7507" evidence="4">
    <location>
        <begin position="2835"/>
        <end position="2928"/>
    </location>
</feature>
<feature type="domain" description="DUF7507" evidence="4">
    <location>
        <begin position="226"/>
        <end position="326"/>
    </location>
</feature>
<dbReference type="InterPro" id="IPR055354">
    <property type="entry name" value="DUF7507"/>
</dbReference>
<feature type="region of interest" description="Disordered" evidence="1">
    <location>
        <begin position="2563"/>
        <end position="2587"/>
    </location>
</feature>
<feature type="domain" description="DUF7507" evidence="4">
    <location>
        <begin position="2595"/>
        <end position="2694"/>
    </location>
</feature>
<accession>A0A8J7LX05</accession>
<feature type="domain" description="DUF7507" evidence="4">
    <location>
        <begin position="573"/>
        <end position="668"/>
    </location>
</feature>
<dbReference type="PANTHER" id="PTHR34819">
    <property type="entry name" value="LARGE CYSTEINE-RICH PERIPLASMIC PROTEIN OMCB"/>
    <property type="match status" value="1"/>
</dbReference>
<feature type="domain" description="DUF7507" evidence="4">
    <location>
        <begin position="1482"/>
        <end position="1583"/>
    </location>
</feature>
<evidence type="ECO:0000259" key="3">
    <source>
        <dbReference type="Pfam" id="PF01345"/>
    </source>
</evidence>
<feature type="domain" description="DUF7507" evidence="4">
    <location>
        <begin position="2088"/>
        <end position="2192"/>
    </location>
</feature>
<dbReference type="PANTHER" id="PTHR34819:SF3">
    <property type="entry name" value="CELL SURFACE PROTEIN"/>
    <property type="match status" value="1"/>
</dbReference>
<dbReference type="InterPro" id="IPR013783">
    <property type="entry name" value="Ig-like_fold"/>
</dbReference>
<dbReference type="InterPro" id="IPR047589">
    <property type="entry name" value="DUF11_rpt"/>
</dbReference>
<feature type="signal peptide" evidence="2">
    <location>
        <begin position="1"/>
        <end position="22"/>
    </location>
</feature>